<protein>
    <recommendedName>
        <fullName evidence="1">4Fe-4S Wbl-type domain-containing protein</fullName>
    </recommendedName>
</protein>
<feature type="domain" description="4Fe-4S Wbl-type" evidence="1">
    <location>
        <begin position="2"/>
        <end position="49"/>
    </location>
</feature>
<accession>A0AB73B7R3</accession>
<dbReference type="Proteomes" id="UP000315353">
    <property type="component" value="Unassembled WGS sequence"/>
</dbReference>
<comment type="caution">
    <text evidence="2">The sequence shown here is derived from an EMBL/GenBank/DDBJ whole genome shotgun (WGS) entry which is preliminary data.</text>
</comment>
<dbReference type="Pfam" id="PF02467">
    <property type="entry name" value="Whib"/>
    <property type="match status" value="1"/>
</dbReference>
<dbReference type="InterPro" id="IPR034768">
    <property type="entry name" value="4FE4S_WBL"/>
</dbReference>
<evidence type="ECO:0000313" key="2">
    <source>
        <dbReference type="EMBL" id="GEB97747.1"/>
    </source>
</evidence>
<reference evidence="2 3" key="1">
    <citation type="submission" date="2019-06" db="EMBL/GenBank/DDBJ databases">
        <title>Whole genome shotgun sequence of Corynebacterium flavescens NBRC 14136.</title>
        <authorList>
            <person name="Hosoyama A."/>
            <person name="Uohara A."/>
            <person name="Ohji S."/>
            <person name="Ichikawa N."/>
        </authorList>
    </citation>
    <scope>NUCLEOTIDE SEQUENCE [LARGE SCALE GENOMIC DNA]</scope>
    <source>
        <strain evidence="2 3">NBRC 14136</strain>
    </source>
</reference>
<sequence length="183" mass="20114">MTKAACNKSTNRAFIAPFTSTPEDKHRAIALCESCPMRKACARDALTAGTALSQGGPTPANDVIQAGVVCCGDDETLWALSRIAGVTPSIPEPTKAHRPDRCRHCHREMVKWNRYTTQPAGTVKHYARGFCEHCRKPYAEWKKSVGVASAHRGLRKPVDRKRHSAPPKKRGVLTVQPTLFEIG</sequence>
<proteinExistence type="predicted"/>
<dbReference type="AlphaFoldDB" id="A0AB73B7R3"/>
<dbReference type="EMBL" id="BJNB01000016">
    <property type="protein sequence ID" value="GEB97747.1"/>
    <property type="molecule type" value="Genomic_DNA"/>
</dbReference>
<name>A0AB73B7R3_CORFL</name>
<evidence type="ECO:0000313" key="3">
    <source>
        <dbReference type="Proteomes" id="UP000315353"/>
    </source>
</evidence>
<gene>
    <name evidence="2" type="ORF">CFL01nite_12420</name>
</gene>
<organism evidence="2 3">
    <name type="scientific">Corynebacterium flavescens</name>
    <dbReference type="NCBI Taxonomy" id="28028"/>
    <lineage>
        <taxon>Bacteria</taxon>
        <taxon>Bacillati</taxon>
        <taxon>Actinomycetota</taxon>
        <taxon>Actinomycetes</taxon>
        <taxon>Mycobacteriales</taxon>
        <taxon>Corynebacteriaceae</taxon>
        <taxon>Corynebacterium</taxon>
    </lineage>
</organism>
<dbReference type="RefSeq" id="WP_075730331.1">
    <property type="nucleotide sequence ID" value="NZ_BJNB01000016.1"/>
</dbReference>
<dbReference type="GeneID" id="82880948"/>
<evidence type="ECO:0000259" key="1">
    <source>
        <dbReference type="Pfam" id="PF02467"/>
    </source>
</evidence>